<evidence type="ECO:0000256" key="1">
    <source>
        <dbReference type="ARBA" id="ARBA00001974"/>
    </source>
</evidence>
<evidence type="ECO:0000256" key="3">
    <source>
        <dbReference type="ARBA" id="ARBA00022714"/>
    </source>
</evidence>
<feature type="domain" description="2Fe-2S ferredoxin-type" evidence="9">
    <location>
        <begin position="262"/>
        <end position="352"/>
    </location>
</feature>
<dbReference type="Pfam" id="PF00175">
    <property type="entry name" value="NAD_binding_1"/>
    <property type="match status" value="1"/>
</dbReference>
<evidence type="ECO:0000256" key="2">
    <source>
        <dbReference type="ARBA" id="ARBA00022630"/>
    </source>
</evidence>
<dbReference type="GO" id="GO:0016491">
    <property type="term" value="F:oxidoreductase activity"/>
    <property type="evidence" value="ECO:0007669"/>
    <property type="project" value="UniProtKB-KW"/>
</dbReference>
<dbReference type="AlphaFoldDB" id="A0A5C6ZY81"/>
<dbReference type="CDD" id="cd00207">
    <property type="entry name" value="fer2"/>
    <property type="match status" value="1"/>
</dbReference>
<evidence type="ECO:0000256" key="4">
    <source>
        <dbReference type="ARBA" id="ARBA00022723"/>
    </source>
</evidence>
<dbReference type="InterPro" id="IPR012675">
    <property type="entry name" value="Beta-grasp_dom_sf"/>
</dbReference>
<evidence type="ECO:0000256" key="6">
    <source>
        <dbReference type="ARBA" id="ARBA00023002"/>
    </source>
</evidence>
<dbReference type="SUPFAM" id="SSF52343">
    <property type="entry name" value="Ferredoxin reductase-like, C-terminal NADP-linked domain"/>
    <property type="match status" value="1"/>
</dbReference>
<dbReference type="InterPro" id="IPR001709">
    <property type="entry name" value="Flavoprot_Pyr_Nucl_cyt_Rdtase"/>
</dbReference>
<comment type="caution">
    <text evidence="11">The sequence shown here is derived from an EMBL/GenBank/DDBJ whole genome shotgun (WGS) entry which is preliminary data.</text>
</comment>
<keyword evidence="8" id="KW-0411">Iron-sulfur</keyword>
<proteinExistence type="predicted"/>
<dbReference type="PANTHER" id="PTHR47354">
    <property type="entry name" value="NADH OXIDOREDUCTASE HCR"/>
    <property type="match status" value="1"/>
</dbReference>
<dbReference type="GO" id="GO:0051537">
    <property type="term" value="F:2 iron, 2 sulfur cluster binding"/>
    <property type="evidence" value="ECO:0007669"/>
    <property type="project" value="UniProtKB-KW"/>
</dbReference>
<dbReference type="OrthoDB" id="9789468at2"/>
<dbReference type="Gene3D" id="3.40.50.80">
    <property type="entry name" value="Nucleotide-binding domain of ferredoxin-NADP reductase (FNR) module"/>
    <property type="match status" value="1"/>
</dbReference>
<dbReference type="PROSITE" id="PS51384">
    <property type="entry name" value="FAD_FR"/>
    <property type="match status" value="1"/>
</dbReference>
<keyword evidence="4" id="KW-0479">Metal-binding</keyword>
<dbReference type="PROSITE" id="PS51085">
    <property type="entry name" value="2FE2S_FER_2"/>
    <property type="match status" value="1"/>
</dbReference>
<dbReference type="SUPFAM" id="SSF63380">
    <property type="entry name" value="Riboflavin synthase domain-like"/>
    <property type="match status" value="1"/>
</dbReference>
<dbReference type="Pfam" id="PF00111">
    <property type="entry name" value="Fer2"/>
    <property type="match status" value="1"/>
</dbReference>
<protein>
    <submittedName>
        <fullName evidence="11">Ferredoxin--NADP reductase</fullName>
    </submittedName>
</protein>
<dbReference type="Gene3D" id="3.10.20.30">
    <property type="match status" value="1"/>
</dbReference>
<dbReference type="InterPro" id="IPR006058">
    <property type="entry name" value="2Fe2S_fd_BS"/>
</dbReference>
<dbReference type="Pfam" id="PF00970">
    <property type="entry name" value="FAD_binding_6"/>
    <property type="match status" value="1"/>
</dbReference>
<keyword evidence="7" id="KW-0408">Iron</keyword>
<name>A0A5C6ZY81_9FLAO</name>
<dbReference type="PRINTS" id="PR00410">
    <property type="entry name" value="PHEHYDRXLASE"/>
</dbReference>
<feature type="domain" description="FAD-binding FR-type" evidence="10">
    <location>
        <begin position="2"/>
        <end position="106"/>
    </location>
</feature>
<accession>A0A5C6ZY81</accession>
<evidence type="ECO:0000256" key="7">
    <source>
        <dbReference type="ARBA" id="ARBA00023004"/>
    </source>
</evidence>
<evidence type="ECO:0000313" key="11">
    <source>
        <dbReference type="EMBL" id="TXD95040.1"/>
    </source>
</evidence>
<dbReference type="InterPro" id="IPR008333">
    <property type="entry name" value="Cbr1-like_FAD-bd_dom"/>
</dbReference>
<dbReference type="InterPro" id="IPR039261">
    <property type="entry name" value="FNR_nucleotide-bd"/>
</dbReference>
<dbReference type="InterPro" id="IPR017938">
    <property type="entry name" value="Riboflavin_synthase-like_b-brl"/>
</dbReference>
<keyword evidence="6" id="KW-0560">Oxidoreductase</keyword>
<dbReference type="PANTHER" id="PTHR47354:SF8">
    <property type="entry name" value="1,2-PHENYLACETYL-COA EPOXIDASE, SUBUNIT E"/>
    <property type="match status" value="1"/>
</dbReference>
<organism evidence="11 12">
    <name type="scientific">Gillisia hiemivivida</name>
    <dbReference type="NCBI Taxonomy" id="291190"/>
    <lineage>
        <taxon>Bacteria</taxon>
        <taxon>Pseudomonadati</taxon>
        <taxon>Bacteroidota</taxon>
        <taxon>Flavobacteriia</taxon>
        <taxon>Flavobacteriales</taxon>
        <taxon>Flavobacteriaceae</taxon>
        <taxon>Gillisia</taxon>
    </lineage>
</organism>
<dbReference type="PROSITE" id="PS00197">
    <property type="entry name" value="2FE2S_FER_1"/>
    <property type="match status" value="1"/>
</dbReference>
<dbReference type="InterPro" id="IPR001041">
    <property type="entry name" value="2Fe-2S_ferredoxin-type"/>
</dbReference>
<dbReference type="InterPro" id="IPR050415">
    <property type="entry name" value="MRET"/>
</dbReference>
<gene>
    <name evidence="11" type="ORF">ES724_02485</name>
</gene>
<dbReference type="SUPFAM" id="SSF54292">
    <property type="entry name" value="2Fe-2S ferredoxin-like"/>
    <property type="match status" value="1"/>
</dbReference>
<dbReference type="GO" id="GO:0046872">
    <property type="term" value="F:metal ion binding"/>
    <property type="evidence" value="ECO:0007669"/>
    <property type="project" value="UniProtKB-KW"/>
</dbReference>
<evidence type="ECO:0000256" key="8">
    <source>
        <dbReference type="ARBA" id="ARBA00023014"/>
    </source>
</evidence>
<dbReference type="InterPro" id="IPR001433">
    <property type="entry name" value="OxRdtase_FAD/NAD-bd"/>
</dbReference>
<dbReference type="RefSeq" id="WP_146929126.1">
    <property type="nucleotide sequence ID" value="NZ_CBCSHZ010000001.1"/>
</dbReference>
<keyword evidence="5" id="KW-0274">FAD</keyword>
<evidence type="ECO:0000313" key="12">
    <source>
        <dbReference type="Proteomes" id="UP000321367"/>
    </source>
</evidence>
<evidence type="ECO:0000256" key="5">
    <source>
        <dbReference type="ARBA" id="ARBA00022827"/>
    </source>
</evidence>
<evidence type="ECO:0000259" key="9">
    <source>
        <dbReference type="PROSITE" id="PS51085"/>
    </source>
</evidence>
<reference evidence="11 12" key="1">
    <citation type="submission" date="2019-08" db="EMBL/GenBank/DDBJ databases">
        <title>Genome sequence of Gillisia hiemivivida IC154 (type strain).</title>
        <authorList>
            <person name="Bowman J.P."/>
        </authorList>
    </citation>
    <scope>NUCLEOTIDE SEQUENCE [LARGE SCALE GENOMIC DNA]</scope>
    <source>
        <strain evidence="11 12">IC154</strain>
    </source>
</reference>
<keyword evidence="12" id="KW-1185">Reference proteome</keyword>
<dbReference type="InterPro" id="IPR017927">
    <property type="entry name" value="FAD-bd_FR_type"/>
</dbReference>
<dbReference type="GO" id="GO:0050660">
    <property type="term" value="F:flavin adenine dinucleotide binding"/>
    <property type="evidence" value="ECO:0007669"/>
    <property type="project" value="TreeGrafter"/>
</dbReference>
<keyword evidence="3" id="KW-0001">2Fe-2S</keyword>
<dbReference type="EMBL" id="VORY01000002">
    <property type="protein sequence ID" value="TXD95040.1"/>
    <property type="molecule type" value="Genomic_DNA"/>
</dbReference>
<sequence>MSKFYQLKIKKINKNTNNAVIIDFNIPQDLKVFFKFKAGQYITLKTEINSKEIRRDYSICASPISGELKVAVKMIKGGSFSVYANNFLKANTVLEVAPPKGRFVFEPIRSIKRTIVAFAAGSGITPIISILKTVLEEEPLSTFILVYGNKTPRDTIFYSELLVLKSKYPIRFKLEFVFSQSDEENTLFGRIDKNTVEYIVKDKHKNLELDLFYLCGPETMTAATSEALQKHGIEKDNIHFELFTTSTTPIEALKTTTANGNAEITLLLDEKNYSFNMPQKKNILEAALDEDIDVPYSCQAGVCSSCIAILSEGKINMLQNNILTDSDIDNGLILTCQAQPITSKVILSYDNV</sequence>
<dbReference type="Gene3D" id="2.40.30.10">
    <property type="entry name" value="Translation factors"/>
    <property type="match status" value="1"/>
</dbReference>
<keyword evidence="2" id="KW-0285">Flavoprotein</keyword>
<dbReference type="Proteomes" id="UP000321367">
    <property type="component" value="Unassembled WGS sequence"/>
</dbReference>
<evidence type="ECO:0000259" key="10">
    <source>
        <dbReference type="PROSITE" id="PS51384"/>
    </source>
</evidence>
<comment type="cofactor">
    <cofactor evidence="1">
        <name>FAD</name>
        <dbReference type="ChEBI" id="CHEBI:57692"/>
    </cofactor>
</comment>
<dbReference type="PRINTS" id="PR00371">
    <property type="entry name" value="FPNCR"/>
</dbReference>
<dbReference type="CDD" id="cd06214">
    <property type="entry name" value="PA_degradation_oxidoreductase_like"/>
    <property type="match status" value="1"/>
</dbReference>
<dbReference type="InterPro" id="IPR036010">
    <property type="entry name" value="2Fe-2S_ferredoxin-like_sf"/>
</dbReference>